<evidence type="ECO:0000313" key="2">
    <source>
        <dbReference type="Proteomes" id="UP001207582"/>
    </source>
</evidence>
<protein>
    <submittedName>
        <fullName evidence="1">Acyl-CoA dehydrogenase family protein</fullName>
    </submittedName>
</protein>
<dbReference type="InterPro" id="IPR037069">
    <property type="entry name" value="AcylCoA_DH/ox_N_sf"/>
</dbReference>
<sequence>MPAAARERAAPKNETHMSQIVDRRDLDFVLFEMLEADRLAGRSRFSGYERTAITQILDTAQALAEEKFLPCAAEVDSNEPRFVDGRVEQPAATGAALSAWAEAGFFALTFDEEAGGLKRPRSFIPPRQEWRWLRTRRCRTTPS</sequence>
<name>A0ABT3J8E9_9RHOB</name>
<dbReference type="InterPro" id="IPR009100">
    <property type="entry name" value="AcylCoA_DH/oxidase_NM_dom_sf"/>
</dbReference>
<dbReference type="EMBL" id="JAPDOG010000022">
    <property type="protein sequence ID" value="MCW3783654.1"/>
    <property type="molecule type" value="Genomic_DNA"/>
</dbReference>
<dbReference type="PANTHER" id="PTHR42803">
    <property type="entry name" value="ACYL-COA DEHYDROGENASE"/>
    <property type="match status" value="1"/>
</dbReference>
<dbReference type="SUPFAM" id="SSF56645">
    <property type="entry name" value="Acyl-CoA dehydrogenase NM domain-like"/>
    <property type="match status" value="1"/>
</dbReference>
<accession>A0ABT3J8E9</accession>
<dbReference type="Proteomes" id="UP001207582">
    <property type="component" value="Unassembled WGS sequence"/>
</dbReference>
<gene>
    <name evidence="1" type="ORF">OM960_19130</name>
</gene>
<dbReference type="InterPro" id="IPR052166">
    <property type="entry name" value="Diverse_Acyl-CoA_DH"/>
</dbReference>
<keyword evidence="2" id="KW-1185">Reference proteome</keyword>
<dbReference type="PANTHER" id="PTHR42803:SF3">
    <property type="entry name" value="ACYL-COA DEHYDROGENASE-RELATED"/>
    <property type="match status" value="1"/>
</dbReference>
<dbReference type="RefSeq" id="WP_264773099.1">
    <property type="nucleotide sequence ID" value="NZ_JAPDOG010000022.1"/>
</dbReference>
<reference evidence="1 2" key="1">
    <citation type="submission" date="2022-10" db="EMBL/GenBank/DDBJ databases">
        <title>Defluviimonas sp. CAU 1641 isolated from mud.</title>
        <authorList>
            <person name="Kim W."/>
        </authorList>
    </citation>
    <scope>NUCLEOTIDE SEQUENCE [LARGE SCALE GENOMIC DNA]</scope>
    <source>
        <strain evidence="1 2">CAU 1641</strain>
    </source>
</reference>
<proteinExistence type="predicted"/>
<dbReference type="Gene3D" id="1.10.540.10">
    <property type="entry name" value="Acyl-CoA dehydrogenase/oxidase, N-terminal domain"/>
    <property type="match status" value="1"/>
</dbReference>
<organism evidence="1 2">
    <name type="scientific">Defluviimonas salinarum</name>
    <dbReference type="NCBI Taxonomy" id="2992147"/>
    <lineage>
        <taxon>Bacteria</taxon>
        <taxon>Pseudomonadati</taxon>
        <taxon>Pseudomonadota</taxon>
        <taxon>Alphaproteobacteria</taxon>
        <taxon>Rhodobacterales</taxon>
        <taxon>Paracoccaceae</taxon>
        <taxon>Albidovulum</taxon>
    </lineage>
</organism>
<evidence type="ECO:0000313" key="1">
    <source>
        <dbReference type="EMBL" id="MCW3783654.1"/>
    </source>
</evidence>
<comment type="caution">
    <text evidence="1">The sequence shown here is derived from an EMBL/GenBank/DDBJ whole genome shotgun (WGS) entry which is preliminary data.</text>
</comment>